<feature type="binding site" evidence="9">
    <location>
        <begin position="282"/>
        <end position="285"/>
    </location>
    <ligand>
        <name>GTP</name>
        <dbReference type="ChEBI" id="CHEBI:37565"/>
    </ligand>
</feature>
<dbReference type="InterPro" id="IPR015349">
    <property type="entry name" value="OCT_dom"/>
</dbReference>
<comment type="similarity">
    <text evidence="2 9">Belongs to the TRAFAC class OBG-HflX-like GTPase superfamily. OBG GTPase family.</text>
</comment>
<evidence type="ECO:0000259" key="12">
    <source>
        <dbReference type="PROSITE" id="PS51883"/>
    </source>
</evidence>
<evidence type="ECO:0000313" key="14">
    <source>
        <dbReference type="Proteomes" id="UP001522905"/>
    </source>
</evidence>
<gene>
    <name evidence="13" type="primary">obgE</name>
    <name evidence="9" type="synonym">obg</name>
    <name evidence="13" type="ORF">LNP07_04160</name>
</gene>
<comment type="cofactor">
    <cofactor evidence="1 9">
        <name>Mg(2+)</name>
        <dbReference type="ChEBI" id="CHEBI:18420"/>
    </cofactor>
</comment>
<evidence type="ECO:0000259" key="11">
    <source>
        <dbReference type="PROSITE" id="PS51881"/>
    </source>
</evidence>
<evidence type="ECO:0000256" key="9">
    <source>
        <dbReference type="HAMAP-Rule" id="MF_01454"/>
    </source>
</evidence>
<dbReference type="NCBIfam" id="NF008954">
    <property type="entry name" value="PRK12296.1"/>
    <property type="match status" value="1"/>
</dbReference>
<dbReference type="Gene3D" id="3.40.50.300">
    <property type="entry name" value="P-loop containing nucleotide triphosphate hydrolases"/>
    <property type="match status" value="1"/>
</dbReference>
<dbReference type="InterPro" id="IPR006169">
    <property type="entry name" value="GTP1_OBG_dom"/>
</dbReference>
<evidence type="ECO:0000259" key="10">
    <source>
        <dbReference type="PROSITE" id="PS51710"/>
    </source>
</evidence>
<evidence type="ECO:0000256" key="3">
    <source>
        <dbReference type="ARBA" id="ARBA00022490"/>
    </source>
</evidence>
<dbReference type="CDD" id="cd01898">
    <property type="entry name" value="Obg"/>
    <property type="match status" value="1"/>
</dbReference>
<dbReference type="InterPro" id="IPR045086">
    <property type="entry name" value="OBG_GTPase"/>
</dbReference>
<dbReference type="PANTHER" id="PTHR11702:SF31">
    <property type="entry name" value="MITOCHONDRIAL RIBOSOME-ASSOCIATED GTPASE 2"/>
    <property type="match status" value="1"/>
</dbReference>
<comment type="function">
    <text evidence="9">An essential GTPase which binds GTP, GDP and possibly (p)ppGpp with moderate affinity, with high nucleotide exchange rates and a fairly low GTP hydrolysis rate. Plays a role in control of the cell cycle, stress response, ribosome biogenesis and in those bacteria that undergo differentiation, in morphogenesis control.</text>
</comment>
<keyword evidence="8 9" id="KW-0342">GTP-binding</keyword>
<dbReference type="SUPFAM" id="SSF82051">
    <property type="entry name" value="Obg GTP-binding protein N-terminal domain"/>
    <property type="match status" value="1"/>
</dbReference>
<feature type="binding site" evidence="9">
    <location>
        <begin position="212"/>
        <end position="215"/>
    </location>
    <ligand>
        <name>GTP</name>
        <dbReference type="ChEBI" id="CHEBI:37565"/>
    </ligand>
</feature>
<keyword evidence="3 9" id="KW-0963">Cytoplasm</keyword>
<dbReference type="Proteomes" id="UP001522905">
    <property type="component" value="Unassembled WGS sequence"/>
</dbReference>
<evidence type="ECO:0000256" key="6">
    <source>
        <dbReference type="ARBA" id="ARBA00022801"/>
    </source>
</evidence>
<feature type="domain" description="OCT" evidence="11">
    <location>
        <begin position="352"/>
        <end position="430"/>
    </location>
</feature>
<protein>
    <recommendedName>
        <fullName evidence="9">GTPase Obg</fullName>
        <ecNumber evidence="9">3.6.5.-</ecNumber>
    </recommendedName>
    <alternativeName>
        <fullName evidence="9">GTP-binding protein Obg</fullName>
    </alternativeName>
</protein>
<feature type="binding site" evidence="9">
    <location>
        <begin position="314"/>
        <end position="316"/>
    </location>
    <ligand>
        <name>GTP</name>
        <dbReference type="ChEBI" id="CHEBI:37565"/>
    </ligand>
</feature>
<dbReference type="Pfam" id="PF01018">
    <property type="entry name" value="GTP1_OBG"/>
    <property type="match status" value="1"/>
</dbReference>
<dbReference type="InterPro" id="IPR031167">
    <property type="entry name" value="G_OBG"/>
</dbReference>
<dbReference type="Gene3D" id="3.30.300.350">
    <property type="entry name" value="GTP-binding protein OBG, C-terminal domain"/>
    <property type="match status" value="1"/>
</dbReference>
<dbReference type="Gene3D" id="2.70.210.12">
    <property type="entry name" value="GTP1/OBG domain"/>
    <property type="match status" value="1"/>
</dbReference>
<dbReference type="InterPro" id="IPR036726">
    <property type="entry name" value="GTP1_OBG_dom_sf"/>
</dbReference>
<keyword evidence="4 9" id="KW-0479">Metal-binding</keyword>
<evidence type="ECO:0000256" key="2">
    <source>
        <dbReference type="ARBA" id="ARBA00007699"/>
    </source>
</evidence>
<evidence type="ECO:0000256" key="4">
    <source>
        <dbReference type="ARBA" id="ARBA00022723"/>
    </source>
</evidence>
<dbReference type="PROSITE" id="PS51710">
    <property type="entry name" value="G_OBG"/>
    <property type="match status" value="1"/>
</dbReference>
<dbReference type="PROSITE" id="PS00905">
    <property type="entry name" value="GTP1_OBG"/>
    <property type="match status" value="1"/>
</dbReference>
<evidence type="ECO:0000313" key="13">
    <source>
        <dbReference type="EMBL" id="MCK8624703.1"/>
    </source>
</evidence>
<comment type="subcellular location">
    <subcellularLocation>
        <location evidence="9">Cytoplasm</location>
    </subcellularLocation>
</comment>
<evidence type="ECO:0000256" key="5">
    <source>
        <dbReference type="ARBA" id="ARBA00022741"/>
    </source>
</evidence>
<feature type="binding site" evidence="9">
    <location>
        <begin position="165"/>
        <end position="172"/>
    </location>
    <ligand>
        <name>GTP</name>
        <dbReference type="ChEBI" id="CHEBI:37565"/>
    </ligand>
</feature>
<dbReference type="InterPro" id="IPR027417">
    <property type="entry name" value="P-loop_NTPase"/>
</dbReference>
<dbReference type="PROSITE" id="PS51881">
    <property type="entry name" value="OCT"/>
    <property type="match status" value="1"/>
</dbReference>
<keyword evidence="14" id="KW-1185">Reference proteome</keyword>
<comment type="caution">
    <text evidence="13">The sequence shown here is derived from an EMBL/GenBank/DDBJ whole genome shotgun (WGS) entry which is preliminary data.</text>
</comment>
<dbReference type="Pfam" id="PF01926">
    <property type="entry name" value="MMR_HSR1"/>
    <property type="match status" value="1"/>
</dbReference>
<dbReference type="RefSeq" id="WP_220728171.1">
    <property type="nucleotide sequence ID" value="NZ_BPLM01000005.1"/>
</dbReference>
<reference evidence="13 14" key="1">
    <citation type="submission" date="2021-11" db="EMBL/GenBank/DDBJ databases">
        <title>Comparative genomics of bee honey and flower isolates.</title>
        <authorList>
            <person name="Bechtner J.D."/>
            <person name="Gallus M.K."/>
            <person name="Ehrmann M."/>
        </authorList>
    </citation>
    <scope>NUCLEOTIDE SEQUENCE [LARGE SCALE GENOMIC DNA]</scope>
    <source>
        <strain evidence="13 14">M161</strain>
    </source>
</reference>
<evidence type="ECO:0000256" key="7">
    <source>
        <dbReference type="ARBA" id="ARBA00022842"/>
    </source>
</evidence>
<dbReference type="NCBIfam" id="NF008956">
    <property type="entry name" value="PRK12299.1"/>
    <property type="match status" value="1"/>
</dbReference>
<dbReference type="SUPFAM" id="SSF52540">
    <property type="entry name" value="P-loop containing nucleoside triphosphate hydrolases"/>
    <property type="match status" value="1"/>
</dbReference>
<keyword evidence="6 9" id="KW-0378">Hydrolase</keyword>
<dbReference type="NCBIfam" id="TIGR03595">
    <property type="entry name" value="Obg_CgtA_exten"/>
    <property type="match status" value="1"/>
</dbReference>
<dbReference type="SUPFAM" id="SSF102741">
    <property type="entry name" value="Obg GTP-binding protein C-terminal domain"/>
    <property type="match status" value="1"/>
</dbReference>
<feature type="binding site" evidence="9">
    <location>
        <begin position="190"/>
        <end position="194"/>
    </location>
    <ligand>
        <name>GTP</name>
        <dbReference type="ChEBI" id="CHEBI:37565"/>
    </ligand>
</feature>
<keyword evidence="7 9" id="KW-0460">Magnesium</keyword>
<feature type="binding site" evidence="9">
    <location>
        <position position="192"/>
    </location>
    <ligand>
        <name>Mg(2+)</name>
        <dbReference type="ChEBI" id="CHEBI:18420"/>
    </ligand>
</feature>
<dbReference type="PROSITE" id="PS51883">
    <property type="entry name" value="OBG"/>
    <property type="match status" value="1"/>
</dbReference>
<dbReference type="PRINTS" id="PR00326">
    <property type="entry name" value="GTP1OBG"/>
</dbReference>
<dbReference type="HAMAP" id="MF_01454">
    <property type="entry name" value="GTPase_Obg"/>
    <property type="match status" value="1"/>
</dbReference>
<dbReference type="InterPro" id="IPR006073">
    <property type="entry name" value="GTP-bd"/>
</dbReference>
<comment type="subunit">
    <text evidence="9">Monomer.</text>
</comment>
<dbReference type="InterPro" id="IPR006074">
    <property type="entry name" value="GTP1-OBG_CS"/>
</dbReference>
<dbReference type="PIRSF" id="PIRSF002401">
    <property type="entry name" value="GTP_bd_Obg/CgtA"/>
    <property type="match status" value="1"/>
</dbReference>
<sequence>MFVDQVKVNIKAGKGGNGIVAFRREKYVPNGGPAGGDGGHGGNVIFAVDTGMNTLMDFRYRRKFKADNGADGGNKKMTGRSADDLIVYVPEGTTIYNDENNKVICDLVSKDDKFIVAKGGRGGRGNVHFASAKNSAPEISENGEPGEERSIRLELKVLADVGLVGFPSVGKSTLLSAITSSKPKIAEYHFTTLVPNLGMVRLDNGKDFVVADLPGLIEGASNGTGLGFQFLRHVERTRVILHLVDMSGTEGRDPIDDFNKINNELSQYDDNILNRPQIVVATKMDMPDSQNNLEEFKKHLSDINVNPVKVMPISSVTHAGLSNLISTTANLLDETPKFPENQEYDDSVEYDYDASDEKAFEISRDDYGDWILSGNKIEKLFQMTDTTHEQSMLRFARQLRGMGIDDALRKAGAKNGDQVSILDFTFTFMD</sequence>
<feature type="binding site" evidence="9">
    <location>
        <position position="172"/>
    </location>
    <ligand>
        <name>Mg(2+)</name>
        <dbReference type="ChEBI" id="CHEBI:18420"/>
    </ligand>
</feature>
<name>A0ABT0I1V2_9LACO</name>
<dbReference type="InterPro" id="IPR014100">
    <property type="entry name" value="GTP-bd_Obg/CgtA"/>
</dbReference>
<keyword evidence="5 9" id="KW-0547">Nucleotide-binding</keyword>
<proteinExistence type="inferred from homology"/>
<dbReference type="PANTHER" id="PTHR11702">
    <property type="entry name" value="DEVELOPMENTALLY REGULATED GTP-BINDING PROTEIN-RELATED"/>
    <property type="match status" value="1"/>
</dbReference>
<dbReference type="Pfam" id="PF09269">
    <property type="entry name" value="DUF1967"/>
    <property type="match status" value="1"/>
</dbReference>
<dbReference type="NCBIfam" id="NF008955">
    <property type="entry name" value="PRK12297.1"/>
    <property type="match status" value="1"/>
</dbReference>
<dbReference type="EC" id="3.6.5.-" evidence="9"/>
<evidence type="ECO:0000256" key="8">
    <source>
        <dbReference type="ARBA" id="ARBA00023134"/>
    </source>
</evidence>
<feature type="domain" description="Obg" evidence="12">
    <location>
        <begin position="1"/>
        <end position="158"/>
    </location>
</feature>
<accession>A0ABT0I1V2</accession>
<organism evidence="13 14">
    <name type="scientific">Apilactobacillus xinyiensis</name>
    <dbReference type="NCBI Taxonomy" id="2841032"/>
    <lineage>
        <taxon>Bacteria</taxon>
        <taxon>Bacillati</taxon>
        <taxon>Bacillota</taxon>
        <taxon>Bacilli</taxon>
        <taxon>Lactobacillales</taxon>
        <taxon>Lactobacillaceae</taxon>
        <taxon>Apilactobacillus</taxon>
    </lineage>
</organism>
<feature type="domain" description="OBG-type G" evidence="10">
    <location>
        <begin position="159"/>
        <end position="333"/>
    </location>
</feature>
<dbReference type="NCBIfam" id="TIGR02729">
    <property type="entry name" value="Obg_CgtA"/>
    <property type="match status" value="1"/>
</dbReference>
<dbReference type="EMBL" id="JAJIAO010000003">
    <property type="protein sequence ID" value="MCK8624703.1"/>
    <property type="molecule type" value="Genomic_DNA"/>
</dbReference>
<dbReference type="InterPro" id="IPR036346">
    <property type="entry name" value="GTP-bd_prot_GTP1/OBG_C_sf"/>
</dbReference>
<evidence type="ECO:0000256" key="1">
    <source>
        <dbReference type="ARBA" id="ARBA00001946"/>
    </source>
</evidence>